<protein>
    <recommendedName>
        <fullName evidence="3">SecA family profile domain-containing protein</fullName>
    </recommendedName>
</protein>
<keyword evidence="1" id="KW-0813">Transport</keyword>
<evidence type="ECO:0000313" key="5">
    <source>
        <dbReference type="Proteomes" id="UP000681722"/>
    </source>
</evidence>
<dbReference type="PANTHER" id="PTHR30612">
    <property type="entry name" value="SECA INNER MEMBRANE COMPONENT OF SEC PROTEIN SECRETION SYSTEM"/>
    <property type="match status" value="1"/>
</dbReference>
<reference evidence="4" key="1">
    <citation type="submission" date="2021-02" db="EMBL/GenBank/DDBJ databases">
        <authorList>
            <person name="Nowell W R."/>
        </authorList>
    </citation>
    <scope>NUCLEOTIDE SEQUENCE</scope>
</reference>
<evidence type="ECO:0000256" key="1">
    <source>
        <dbReference type="ARBA" id="ARBA00022927"/>
    </source>
</evidence>
<dbReference type="InterPro" id="IPR027417">
    <property type="entry name" value="P-loop_NTPase"/>
</dbReference>
<dbReference type="Gene3D" id="3.40.50.300">
    <property type="entry name" value="P-loop containing nucleotide triphosphate hydrolases"/>
    <property type="match status" value="1"/>
</dbReference>
<dbReference type="Proteomes" id="UP000681722">
    <property type="component" value="Unassembled WGS sequence"/>
</dbReference>
<dbReference type="AlphaFoldDB" id="A0A8S2XQK0"/>
<proteinExistence type="predicted"/>
<feature type="domain" description="SecA family profile" evidence="3">
    <location>
        <begin position="1"/>
        <end position="462"/>
    </location>
</feature>
<dbReference type="PROSITE" id="PS51196">
    <property type="entry name" value="SECA_MOTOR_DEAD"/>
    <property type="match status" value="1"/>
</dbReference>
<dbReference type="PANTHER" id="PTHR30612:SF0">
    <property type="entry name" value="CHLOROPLAST PROTEIN-TRANSPORTING ATPASE"/>
    <property type="match status" value="1"/>
</dbReference>
<dbReference type="GO" id="GO:0005524">
    <property type="term" value="F:ATP binding"/>
    <property type="evidence" value="ECO:0007669"/>
    <property type="project" value="InterPro"/>
</dbReference>
<dbReference type="SUPFAM" id="SSF52540">
    <property type="entry name" value="P-loop containing nucleoside triphosphate hydrolases"/>
    <property type="match status" value="2"/>
</dbReference>
<comment type="caution">
    <text evidence="4">The sequence shown here is derived from an EMBL/GenBank/DDBJ whole genome shotgun (WGS) entry which is preliminary data.</text>
</comment>
<dbReference type="InterPro" id="IPR014018">
    <property type="entry name" value="SecA_motor_DEAD"/>
</dbReference>
<gene>
    <name evidence="4" type="ORF">SRO942_LOCUS44994</name>
</gene>
<dbReference type="GO" id="GO:0006886">
    <property type="term" value="P:intracellular protein transport"/>
    <property type="evidence" value="ECO:0007669"/>
    <property type="project" value="InterPro"/>
</dbReference>
<organism evidence="4 5">
    <name type="scientific">Didymodactylos carnosus</name>
    <dbReference type="NCBI Taxonomy" id="1234261"/>
    <lineage>
        <taxon>Eukaryota</taxon>
        <taxon>Metazoa</taxon>
        <taxon>Spiralia</taxon>
        <taxon>Gnathifera</taxon>
        <taxon>Rotifera</taxon>
        <taxon>Eurotatoria</taxon>
        <taxon>Bdelloidea</taxon>
        <taxon>Philodinida</taxon>
        <taxon>Philodinidae</taxon>
        <taxon>Didymodactylos</taxon>
    </lineage>
</organism>
<dbReference type="EMBL" id="CAJOBC010106589">
    <property type="protein sequence ID" value="CAF4504358.1"/>
    <property type="molecule type" value="Genomic_DNA"/>
</dbReference>
<dbReference type="OrthoDB" id="7614088at2759"/>
<dbReference type="InterPro" id="IPR000185">
    <property type="entry name" value="SecA"/>
</dbReference>
<evidence type="ECO:0000259" key="3">
    <source>
        <dbReference type="PROSITE" id="PS51196"/>
    </source>
</evidence>
<name>A0A8S2XQK0_9BILA</name>
<sequence length="517" mass="58595">MASVACIFALAGVDVNCSCYSSDLSRRDKEAFASLFRVLGIEEHIDYGTFNKLCENLLNEQCNVREKVRDMILKNTSVLEVVQEEKCPCQKVLLIDEVDVFLSDQYYGGVYTPVVYLKHPLVKALLDNVWEIKTIRTLNGIKALPACTACAESFSNWTFLLDEAIKDMIAALQSYQSSTYLVKNDKIVYVEGESIVENVVRGYDTVWAYYHENRKREISSSSLEANVGIIINCGAFSYAEMPHNFAYITGVTGTLKTLAEAEKEILAKVYTVQKNTYMPSVFGSCNRLYNCETDICVVNETEYFMKIRGEIDAMLNAKRAILVFFESEEKLHKFYDSSELFSIRPDVQLITEKVDVKDRELCVRRAATIGKVTLLTRTFGRGTDFICNNQGLLAKGGIHVLQTFFSEELSEQYQIMGRGARHGDLGLYRMVLLDKDLEWVLGASWTTELPKIAGRTLYENLNKARNDIFQSKCNSKGVGIVQRKKEHEASKNFMKVLNGGDIVTVKEFLKFKTKEQI</sequence>
<accession>A0A8S2XQK0</accession>
<keyword evidence="2" id="KW-0811">Translocation</keyword>
<dbReference type="GO" id="GO:0006605">
    <property type="term" value="P:protein targeting"/>
    <property type="evidence" value="ECO:0007669"/>
    <property type="project" value="InterPro"/>
</dbReference>
<evidence type="ECO:0000313" key="4">
    <source>
        <dbReference type="EMBL" id="CAF4504358.1"/>
    </source>
</evidence>
<keyword evidence="1" id="KW-0653">Protein transport</keyword>
<evidence type="ECO:0000256" key="2">
    <source>
        <dbReference type="ARBA" id="ARBA00023010"/>
    </source>
</evidence>